<dbReference type="RefSeq" id="WP_269274702.1">
    <property type="nucleotide sequence ID" value="NZ_JAPVOI010000002.1"/>
</dbReference>
<evidence type="ECO:0000313" key="2">
    <source>
        <dbReference type="Proteomes" id="UP001079430"/>
    </source>
</evidence>
<evidence type="ECO:0008006" key="3">
    <source>
        <dbReference type="Google" id="ProtNLM"/>
    </source>
</evidence>
<accession>A0ABT4K9S7</accession>
<reference evidence="1" key="1">
    <citation type="submission" date="2022-10" db="EMBL/GenBank/DDBJ databases">
        <title>Whole genome sequencing of three plant growth promoting bacteria isolated from Vachellia tortilis subsp. raddiana in Morocco.</title>
        <authorList>
            <person name="Hnini M."/>
            <person name="Zouagui R."/>
            <person name="Zouagui H."/>
            <person name="Chemao Elfihri M.-W."/>
            <person name="Ibrahimi A."/>
            <person name="Sbabou L."/>
            <person name="Aurag J."/>
        </authorList>
    </citation>
    <scope>NUCLEOTIDE SEQUENCE</scope>
    <source>
        <strain evidence="1">LMR678</strain>
    </source>
</reference>
<dbReference type="Proteomes" id="UP001079430">
    <property type="component" value="Unassembled WGS sequence"/>
</dbReference>
<gene>
    <name evidence="1" type="ORF">O3W52_00880</name>
</gene>
<name>A0ABT4K9S7_9HYPH</name>
<dbReference type="EMBL" id="JAPVOI010000002">
    <property type="protein sequence ID" value="MCZ4088703.1"/>
    <property type="molecule type" value="Genomic_DNA"/>
</dbReference>
<evidence type="ECO:0000313" key="1">
    <source>
        <dbReference type="EMBL" id="MCZ4088703.1"/>
    </source>
</evidence>
<comment type="caution">
    <text evidence="1">The sequence shown here is derived from an EMBL/GenBank/DDBJ whole genome shotgun (WGS) entry which is preliminary data.</text>
</comment>
<sequence>MPDVSTLNEIAELIAGAQEKKHRQRYLGAITAFTAAEKLILDQVPHELREGAQTHPGPNLKYLRS</sequence>
<keyword evidence="2" id="KW-1185">Reference proteome</keyword>
<protein>
    <recommendedName>
        <fullName evidence="3">Transposase</fullName>
    </recommendedName>
</protein>
<proteinExistence type="predicted"/>
<organism evidence="1 2">
    <name type="scientific">Sinorhizobium psoraleae</name>
    <dbReference type="NCBI Taxonomy" id="520838"/>
    <lineage>
        <taxon>Bacteria</taxon>
        <taxon>Pseudomonadati</taxon>
        <taxon>Pseudomonadota</taxon>
        <taxon>Alphaproteobacteria</taxon>
        <taxon>Hyphomicrobiales</taxon>
        <taxon>Rhizobiaceae</taxon>
        <taxon>Sinorhizobium/Ensifer group</taxon>
        <taxon>Sinorhizobium</taxon>
    </lineage>
</organism>